<evidence type="ECO:0000256" key="1">
    <source>
        <dbReference type="ARBA" id="ARBA00004193"/>
    </source>
</evidence>
<evidence type="ECO:0000259" key="5">
    <source>
        <dbReference type="Pfam" id="PF00496"/>
    </source>
</evidence>
<protein>
    <submittedName>
        <fullName evidence="6">Glutathione transport system substrate-binding protein</fullName>
    </submittedName>
</protein>
<comment type="subcellular location">
    <subcellularLocation>
        <location evidence="1">Cell membrane</location>
        <topology evidence="1">Lipid-anchor</topology>
    </subcellularLocation>
</comment>
<dbReference type="EMBL" id="JAGGKC010000037">
    <property type="protein sequence ID" value="MBP1920703.1"/>
    <property type="molecule type" value="Genomic_DNA"/>
</dbReference>
<comment type="caution">
    <text evidence="6">The sequence shown here is derived from an EMBL/GenBank/DDBJ whole genome shotgun (WGS) entry which is preliminary data.</text>
</comment>
<dbReference type="InterPro" id="IPR000914">
    <property type="entry name" value="SBP_5_dom"/>
</dbReference>
<name>A0ABS4G808_9CLOT</name>
<keyword evidence="7" id="KW-1185">Reference proteome</keyword>
<dbReference type="Gene3D" id="3.40.190.10">
    <property type="entry name" value="Periplasmic binding protein-like II"/>
    <property type="match status" value="1"/>
</dbReference>
<feature type="chain" id="PRO_5045565021" evidence="4">
    <location>
        <begin position="24"/>
        <end position="531"/>
    </location>
</feature>
<dbReference type="Gene3D" id="3.90.76.10">
    <property type="entry name" value="Dipeptide-binding Protein, Domain 1"/>
    <property type="match status" value="1"/>
</dbReference>
<dbReference type="Pfam" id="PF00496">
    <property type="entry name" value="SBP_bac_5"/>
    <property type="match status" value="1"/>
</dbReference>
<dbReference type="InterPro" id="IPR039424">
    <property type="entry name" value="SBP_5"/>
</dbReference>
<organism evidence="6 7">
    <name type="scientific">Youngiibacter multivorans</name>
    <dbReference type="NCBI Taxonomy" id="937251"/>
    <lineage>
        <taxon>Bacteria</taxon>
        <taxon>Bacillati</taxon>
        <taxon>Bacillota</taxon>
        <taxon>Clostridia</taxon>
        <taxon>Eubacteriales</taxon>
        <taxon>Clostridiaceae</taxon>
        <taxon>Youngiibacter</taxon>
    </lineage>
</organism>
<reference evidence="6 7" key="1">
    <citation type="submission" date="2021-03" db="EMBL/GenBank/DDBJ databases">
        <title>Genomic Encyclopedia of Type Strains, Phase IV (KMG-IV): sequencing the most valuable type-strain genomes for metagenomic binning, comparative biology and taxonomic classification.</title>
        <authorList>
            <person name="Goeker M."/>
        </authorList>
    </citation>
    <scope>NUCLEOTIDE SEQUENCE [LARGE SCALE GENOMIC DNA]</scope>
    <source>
        <strain evidence="6 7">DSM 6139</strain>
    </source>
</reference>
<dbReference type="SUPFAM" id="SSF53850">
    <property type="entry name" value="Periplasmic binding protein-like II"/>
    <property type="match status" value="1"/>
</dbReference>
<comment type="similarity">
    <text evidence="2">Belongs to the bacterial solute-binding protein 5 family.</text>
</comment>
<dbReference type="InterPro" id="IPR030678">
    <property type="entry name" value="Peptide/Ni-bd"/>
</dbReference>
<feature type="signal peptide" evidence="4">
    <location>
        <begin position="1"/>
        <end position="23"/>
    </location>
</feature>
<dbReference type="Gene3D" id="3.10.105.10">
    <property type="entry name" value="Dipeptide-binding Protein, Domain 3"/>
    <property type="match status" value="1"/>
</dbReference>
<dbReference type="InterPro" id="IPR023765">
    <property type="entry name" value="SBP_5_CS"/>
</dbReference>
<feature type="domain" description="Solute-binding protein family 5" evidence="5">
    <location>
        <begin position="92"/>
        <end position="443"/>
    </location>
</feature>
<proteinExistence type="inferred from homology"/>
<evidence type="ECO:0000313" key="7">
    <source>
        <dbReference type="Proteomes" id="UP001519271"/>
    </source>
</evidence>
<dbReference type="PIRSF" id="PIRSF002741">
    <property type="entry name" value="MppA"/>
    <property type="match status" value="1"/>
</dbReference>
<evidence type="ECO:0000313" key="6">
    <source>
        <dbReference type="EMBL" id="MBP1920703.1"/>
    </source>
</evidence>
<accession>A0ABS4G808</accession>
<dbReference type="Proteomes" id="UP001519271">
    <property type="component" value="Unassembled WGS sequence"/>
</dbReference>
<gene>
    <name evidence="6" type="ORF">J2Z34_003218</name>
</gene>
<dbReference type="PROSITE" id="PS01040">
    <property type="entry name" value="SBP_BACTERIAL_5"/>
    <property type="match status" value="1"/>
</dbReference>
<sequence>MKKHHVKLLAAVALSTMILAGCAGQTPATPTTPSGTSAPTASEIKDEVVIGISAEPATLDPHIQSGQATRLIKQNIYRGLMSYQPDNSKAMELAEKIELQADGITYKVTLKDGLKFHDGSNVTSDDVKYSIDRILNPDSKATFGADFRLMVDKVEVVDAKVSNIILKKPSTPFLDMLALPETVIVSKAWFTNTANDPAIKAMGNGPYIFESWDKGREIKVKAFADFYKEGKPESDALRFVFYTDNATRANALRSGDVDIIDYVPSNEAIAFESAKDAVLDISVAPIMLLQFNVKTGPLADPKVRQAIAYAVDREGVISAAFMGRGIPIYGFPTLKGQNGYDGKYDNFFTEDLAKAKALLAEAGYADGFKIKILATSTYDMHKQTALVVQSSLKQIGIDAEVELPDWATRISRSNVGDYDILVSGTTGNILDMDWVTNYFASGEPRMNSSAWFANEEIDKLLEEGRTTVDEAERAVIYDKFRLRALELSPFVFINYREQIFAMSDKVKGFQNMDGILTYTSGITLENTTVAK</sequence>
<evidence type="ECO:0000256" key="2">
    <source>
        <dbReference type="ARBA" id="ARBA00005695"/>
    </source>
</evidence>
<dbReference type="RefSeq" id="WP_209460863.1">
    <property type="nucleotide sequence ID" value="NZ_JAGGKC010000037.1"/>
</dbReference>
<evidence type="ECO:0000256" key="3">
    <source>
        <dbReference type="ARBA" id="ARBA00022729"/>
    </source>
</evidence>
<dbReference type="PROSITE" id="PS51257">
    <property type="entry name" value="PROKAR_LIPOPROTEIN"/>
    <property type="match status" value="1"/>
</dbReference>
<evidence type="ECO:0000256" key="4">
    <source>
        <dbReference type="SAM" id="SignalP"/>
    </source>
</evidence>
<keyword evidence="3 4" id="KW-0732">Signal</keyword>
<dbReference type="PANTHER" id="PTHR30290">
    <property type="entry name" value="PERIPLASMIC BINDING COMPONENT OF ABC TRANSPORTER"/>
    <property type="match status" value="1"/>
</dbReference>